<dbReference type="EMBL" id="FOFU01000008">
    <property type="protein sequence ID" value="SEQ66582.1"/>
    <property type="molecule type" value="Genomic_DNA"/>
</dbReference>
<dbReference type="RefSeq" id="WP_074644575.1">
    <property type="nucleotide sequence ID" value="NZ_FOFU01000008.1"/>
</dbReference>
<proteinExistence type="predicted"/>
<accession>A0A1H9HWF4</accession>
<protein>
    <submittedName>
        <fullName evidence="2">Uncharacterized protein</fullName>
    </submittedName>
</protein>
<keyword evidence="1" id="KW-0732">Signal</keyword>
<gene>
    <name evidence="2" type="ORF">SAMN04487977_1085</name>
</gene>
<dbReference type="AlphaFoldDB" id="A0A1H9HWF4"/>
<evidence type="ECO:0000256" key="1">
    <source>
        <dbReference type="SAM" id="SignalP"/>
    </source>
</evidence>
<evidence type="ECO:0000313" key="2">
    <source>
        <dbReference type="EMBL" id="SEQ66582.1"/>
    </source>
</evidence>
<dbReference type="OrthoDB" id="362373at2"/>
<sequence>MKKSVFALIFLLLSVFVYADNPEPQEEEPQLFYVITAEELQHFFQCWNWLQNWEEGKIKIPDDEFARVYENQIGKKLFSAMLYESFFINTKNKNIQKQVKKYIQKNNLEEQPFEKALLKKYSSKKTTSKQGDKKVIQYSYKDSEFDENINLSDFYEVHPFNDEFGIMLFNNDWNVMAKRSMETKQPVDEKKLIYIIGGGTNSMTITVEEYENVTVNNVKDIINITKLDNISQKYNDDWFFAEPEKIGILENCGVDNYYVGYGIGPDYFVPEIACADFVTCMYKKSTNKVYKMHIYMNYSKININYEIRNRIYNYLKFFTLFCYCD</sequence>
<organism evidence="2 3">
    <name type="scientific">Treponema bryantii</name>
    <dbReference type="NCBI Taxonomy" id="163"/>
    <lineage>
        <taxon>Bacteria</taxon>
        <taxon>Pseudomonadati</taxon>
        <taxon>Spirochaetota</taxon>
        <taxon>Spirochaetia</taxon>
        <taxon>Spirochaetales</taxon>
        <taxon>Treponemataceae</taxon>
        <taxon>Treponema</taxon>
    </lineage>
</organism>
<feature type="signal peptide" evidence="1">
    <location>
        <begin position="1"/>
        <end position="19"/>
    </location>
</feature>
<evidence type="ECO:0000313" key="3">
    <source>
        <dbReference type="Proteomes" id="UP000182360"/>
    </source>
</evidence>
<reference evidence="2 3" key="1">
    <citation type="submission" date="2016-10" db="EMBL/GenBank/DDBJ databases">
        <authorList>
            <person name="de Groot N.N."/>
        </authorList>
    </citation>
    <scope>NUCLEOTIDE SEQUENCE [LARGE SCALE GENOMIC DNA]</scope>
    <source>
        <strain evidence="2 3">B25</strain>
    </source>
</reference>
<name>A0A1H9HWF4_9SPIR</name>
<dbReference type="Proteomes" id="UP000182360">
    <property type="component" value="Unassembled WGS sequence"/>
</dbReference>
<feature type="chain" id="PRO_5010242161" evidence="1">
    <location>
        <begin position="20"/>
        <end position="325"/>
    </location>
</feature>
<keyword evidence="3" id="KW-1185">Reference proteome</keyword>